<dbReference type="InterPro" id="IPR036964">
    <property type="entry name" value="RASGEF_cat_dom_sf"/>
</dbReference>
<dbReference type="EMBL" id="JAGFBS010000002">
    <property type="protein sequence ID" value="KAG6381201.1"/>
    <property type="molecule type" value="Genomic_DNA"/>
</dbReference>
<gene>
    <name evidence="2" type="ORF">JVT61DRAFT_5604</name>
</gene>
<evidence type="ECO:0000256" key="1">
    <source>
        <dbReference type="SAM" id="MobiDB-lite"/>
    </source>
</evidence>
<dbReference type="InterPro" id="IPR023578">
    <property type="entry name" value="Ras_GEF_dom_sf"/>
</dbReference>
<keyword evidence="3" id="KW-1185">Reference proteome</keyword>
<comment type="caution">
    <text evidence="2">The sequence shown here is derived from an EMBL/GenBank/DDBJ whole genome shotgun (WGS) entry which is preliminary data.</text>
</comment>
<dbReference type="SUPFAM" id="SSF48366">
    <property type="entry name" value="Ras GEF"/>
    <property type="match status" value="1"/>
</dbReference>
<dbReference type="Proteomes" id="UP000683000">
    <property type="component" value="Unassembled WGS sequence"/>
</dbReference>
<evidence type="ECO:0000313" key="2">
    <source>
        <dbReference type="EMBL" id="KAG6381201.1"/>
    </source>
</evidence>
<dbReference type="OrthoDB" id="10533492at2759"/>
<protein>
    <submittedName>
        <fullName evidence="2">Uncharacterized protein</fullName>
    </submittedName>
</protein>
<evidence type="ECO:0000313" key="3">
    <source>
        <dbReference type="Proteomes" id="UP000683000"/>
    </source>
</evidence>
<sequence length="120" mass="14019">MSDLIRAHEGNPDFSASEANKIHWGKFNMFGRFIQSTTHCQLQCQTTSDYNFPERPKIRNLVFNEYVMPEEMQVSRMAPVSDSDVIDEPFRPSLPRSMSRDDGLFTQGRDTALIRRLFQW</sequence>
<dbReference type="AlphaFoldDB" id="A0A8I3AG63"/>
<accession>A0A8I3AG63</accession>
<dbReference type="Gene3D" id="1.10.840.10">
    <property type="entry name" value="Ras guanine-nucleotide exchange factors catalytic domain"/>
    <property type="match status" value="1"/>
</dbReference>
<reference evidence="2" key="1">
    <citation type="submission" date="2021-03" db="EMBL/GenBank/DDBJ databases">
        <title>Evolutionary innovations through gain and loss of genes in the ectomycorrhizal Boletales.</title>
        <authorList>
            <person name="Wu G."/>
            <person name="Miyauchi S."/>
            <person name="Morin E."/>
            <person name="Yang Z.-L."/>
            <person name="Xu J."/>
            <person name="Martin F.M."/>
        </authorList>
    </citation>
    <scope>NUCLEOTIDE SEQUENCE</scope>
    <source>
        <strain evidence="2">BR01</strain>
    </source>
</reference>
<organism evidence="2 3">
    <name type="scientific">Boletus reticuloceps</name>
    <dbReference type="NCBI Taxonomy" id="495285"/>
    <lineage>
        <taxon>Eukaryota</taxon>
        <taxon>Fungi</taxon>
        <taxon>Dikarya</taxon>
        <taxon>Basidiomycota</taxon>
        <taxon>Agaricomycotina</taxon>
        <taxon>Agaricomycetes</taxon>
        <taxon>Agaricomycetidae</taxon>
        <taxon>Boletales</taxon>
        <taxon>Boletineae</taxon>
        <taxon>Boletaceae</taxon>
        <taxon>Boletoideae</taxon>
        <taxon>Boletus</taxon>
    </lineage>
</organism>
<dbReference type="GO" id="GO:0005085">
    <property type="term" value="F:guanyl-nucleotide exchange factor activity"/>
    <property type="evidence" value="ECO:0007669"/>
    <property type="project" value="InterPro"/>
</dbReference>
<feature type="region of interest" description="Disordered" evidence="1">
    <location>
        <begin position="77"/>
        <end position="102"/>
    </location>
</feature>
<proteinExistence type="predicted"/>
<dbReference type="GO" id="GO:0007264">
    <property type="term" value="P:small GTPase-mediated signal transduction"/>
    <property type="evidence" value="ECO:0007669"/>
    <property type="project" value="InterPro"/>
</dbReference>
<name>A0A8I3AG63_9AGAM</name>